<dbReference type="Proteomes" id="UP001174909">
    <property type="component" value="Unassembled WGS sequence"/>
</dbReference>
<feature type="compositionally biased region" description="Basic and acidic residues" evidence="1">
    <location>
        <begin position="22"/>
        <end position="31"/>
    </location>
</feature>
<keyword evidence="2" id="KW-0472">Membrane</keyword>
<protein>
    <submittedName>
        <fullName evidence="3">Uncharacterized protein</fullName>
    </submittedName>
</protein>
<gene>
    <name evidence="3" type="ORF">GBAR_LOCUS26458</name>
</gene>
<reference evidence="3" key="1">
    <citation type="submission" date="2023-03" db="EMBL/GenBank/DDBJ databases">
        <authorList>
            <person name="Steffen K."/>
            <person name="Cardenas P."/>
        </authorList>
    </citation>
    <scope>NUCLEOTIDE SEQUENCE</scope>
</reference>
<evidence type="ECO:0000313" key="3">
    <source>
        <dbReference type="EMBL" id="CAI8047830.1"/>
    </source>
</evidence>
<feature type="region of interest" description="Disordered" evidence="1">
    <location>
        <begin position="1"/>
        <end position="100"/>
    </location>
</feature>
<evidence type="ECO:0000256" key="2">
    <source>
        <dbReference type="SAM" id="Phobius"/>
    </source>
</evidence>
<accession>A0AA35XDV0</accession>
<keyword evidence="2" id="KW-0812">Transmembrane</keyword>
<keyword evidence="4" id="KW-1185">Reference proteome</keyword>
<name>A0AA35XDV0_GEOBA</name>
<comment type="caution">
    <text evidence="3">The sequence shown here is derived from an EMBL/GenBank/DDBJ whole genome shotgun (WGS) entry which is preliminary data.</text>
</comment>
<feature type="transmembrane region" description="Helical" evidence="2">
    <location>
        <begin position="145"/>
        <end position="162"/>
    </location>
</feature>
<evidence type="ECO:0000313" key="4">
    <source>
        <dbReference type="Proteomes" id="UP001174909"/>
    </source>
</evidence>
<organism evidence="3 4">
    <name type="scientific">Geodia barretti</name>
    <name type="common">Barrett's horny sponge</name>
    <dbReference type="NCBI Taxonomy" id="519541"/>
    <lineage>
        <taxon>Eukaryota</taxon>
        <taxon>Metazoa</taxon>
        <taxon>Porifera</taxon>
        <taxon>Demospongiae</taxon>
        <taxon>Heteroscleromorpha</taxon>
        <taxon>Tetractinellida</taxon>
        <taxon>Astrophorina</taxon>
        <taxon>Geodiidae</taxon>
        <taxon>Geodia</taxon>
    </lineage>
</organism>
<dbReference type="EMBL" id="CASHTH010003681">
    <property type="protein sequence ID" value="CAI8047830.1"/>
    <property type="molecule type" value="Genomic_DNA"/>
</dbReference>
<evidence type="ECO:0000256" key="1">
    <source>
        <dbReference type="SAM" id="MobiDB-lite"/>
    </source>
</evidence>
<dbReference type="AlphaFoldDB" id="A0AA35XDV0"/>
<keyword evidence="2" id="KW-1133">Transmembrane helix</keyword>
<feature type="compositionally biased region" description="Low complexity" evidence="1">
    <location>
        <begin position="32"/>
        <end position="50"/>
    </location>
</feature>
<proteinExistence type="predicted"/>
<sequence length="183" mass="19963">MAIFKEGQAATKSRPAGSASDTPEKEKEEKTAASSTAATKSQDSAPSTPTKNDKDKKDKPSKKKDKSSKGAVNLPPVESKPPPGPLVALGRRDKPLKRPRSVFETGTTRTHVSYCLPPLPPPPRVRLPVYSAVYKPPSHTRFRTLISLSLSLCVFVCLYYFVHRGSAKVSYTHINSYSAALHM</sequence>